<accession>A0A4S9C5G7</accession>
<dbReference type="EMBL" id="QZAS01000044">
    <property type="protein sequence ID" value="THX01863.1"/>
    <property type="molecule type" value="Genomic_DNA"/>
</dbReference>
<dbReference type="GO" id="GO:0006307">
    <property type="term" value="P:DNA alkylation repair"/>
    <property type="evidence" value="ECO:0007669"/>
    <property type="project" value="InterPro"/>
</dbReference>
<dbReference type="AlphaFoldDB" id="A0A4S9C5G7"/>
<feature type="compositionally biased region" description="Polar residues" evidence="1">
    <location>
        <begin position="319"/>
        <end position="333"/>
    </location>
</feature>
<dbReference type="Gene3D" id="3.90.1140.10">
    <property type="entry name" value="Cyclic phosphodiesterase"/>
    <property type="match status" value="1"/>
</dbReference>
<dbReference type="Pfam" id="PF10469">
    <property type="entry name" value="AKAP7_NLS"/>
    <property type="match status" value="1"/>
</dbReference>
<feature type="domain" description="A-kinase anchor protein 7-like phosphoesterase" evidence="2">
    <location>
        <begin position="42"/>
        <end position="374"/>
    </location>
</feature>
<dbReference type="PANTHER" id="PTHR13360">
    <property type="entry name" value="ACTIVATING SIGNAL COINTEGRATOR 1 COMPLEX SUBUNIT 1"/>
    <property type="match status" value="1"/>
</dbReference>
<feature type="compositionally biased region" description="Polar residues" evidence="1">
    <location>
        <begin position="90"/>
        <end position="102"/>
    </location>
</feature>
<feature type="compositionally biased region" description="Low complexity" evidence="1">
    <location>
        <begin position="301"/>
        <end position="318"/>
    </location>
</feature>
<feature type="region of interest" description="Disordered" evidence="1">
    <location>
        <begin position="270"/>
        <end position="333"/>
    </location>
</feature>
<dbReference type="PANTHER" id="PTHR13360:SF1">
    <property type="entry name" value="ACTIVATING SIGNAL COINTEGRATOR 1 COMPLEX SUBUNIT 1"/>
    <property type="match status" value="1"/>
</dbReference>
<dbReference type="GO" id="GO:0005634">
    <property type="term" value="C:nucleus"/>
    <property type="evidence" value="ECO:0007669"/>
    <property type="project" value="TreeGrafter"/>
</dbReference>
<evidence type="ECO:0000256" key="1">
    <source>
        <dbReference type="SAM" id="MobiDB-lite"/>
    </source>
</evidence>
<organism evidence="3">
    <name type="scientific">Aureobasidium pullulans</name>
    <name type="common">Black yeast</name>
    <name type="synonym">Pullularia pullulans</name>
    <dbReference type="NCBI Taxonomy" id="5580"/>
    <lineage>
        <taxon>Eukaryota</taxon>
        <taxon>Fungi</taxon>
        <taxon>Dikarya</taxon>
        <taxon>Ascomycota</taxon>
        <taxon>Pezizomycotina</taxon>
        <taxon>Dothideomycetes</taxon>
        <taxon>Dothideomycetidae</taxon>
        <taxon>Dothideales</taxon>
        <taxon>Saccotheciaceae</taxon>
        <taxon>Aureobasidium</taxon>
    </lineage>
</organism>
<evidence type="ECO:0000313" key="3">
    <source>
        <dbReference type="EMBL" id="THX01863.1"/>
    </source>
</evidence>
<reference evidence="3" key="1">
    <citation type="submission" date="2018-10" db="EMBL/GenBank/DDBJ databases">
        <title>Fifty Aureobasidium pullulans genomes reveal a recombining polyextremotolerant generalist.</title>
        <authorList>
            <person name="Gostincar C."/>
            <person name="Turk M."/>
            <person name="Zajc J."/>
            <person name="Gunde-Cimerman N."/>
        </authorList>
    </citation>
    <scope>NUCLEOTIDE SEQUENCE [LARGE SCALE GENOMIC DNA]</scope>
    <source>
        <strain evidence="3">EXF-10085</strain>
    </source>
</reference>
<comment type="caution">
    <text evidence="3">The sequence shown here is derived from an EMBL/GenBank/DDBJ whole genome shotgun (WGS) entry which is preliminary data.</text>
</comment>
<dbReference type="InterPro" id="IPR019510">
    <property type="entry name" value="AKAP7-like_phosphoesterase"/>
</dbReference>
<gene>
    <name evidence="3" type="ORF">D6D13_08692</name>
</gene>
<dbReference type="GO" id="GO:0006355">
    <property type="term" value="P:regulation of DNA-templated transcription"/>
    <property type="evidence" value="ECO:0007669"/>
    <property type="project" value="TreeGrafter"/>
</dbReference>
<evidence type="ECO:0000259" key="2">
    <source>
        <dbReference type="Pfam" id="PF10469"/>
    </source>
</evidence>
<dbReference type="InterPro" id="IPR009210">
    <property type="entry name" value="ASCC1"/>
</dbReference>
<feature type="region of interest" description="Disordered" evidence="1">
    <location>
        <begin position="77"/>
        <end position="116"/>
    </location>
</feature>
<proteinExistence type="predicted"/>
<name>A0A4S9C5G7_AURPU</name>
<sequence length="390" mass="42178">MAELAALYHSLDNAFLFHSDTNSSQLFGNKGKGNVPKKPALTHFLCIPLVNSISKPQLEASVSKFKEDVCKPALDESVEDKASAEENDDTSIAATESLSKDATASGHEPREEIVERSAPALQVPLIPEKAIRPIGSLHLTLGVMSLDEEKLVQAQDLLQSLDLNKLLHEASTPTTKLDDVTVPVTEVAATDPAQRSLKTDPLTISLESLEPMQSPRKTSILYVKPQDPTNRLAPLSQALRTAFTEAGLLVPDTRPLKLHATIVNTIYVKGRKRKGKSKKEGEKTANASPEHIKDDKTIQETTQPSSDTQPSSSTSSQPLTANTPSSGHGPSATSSLYLDATNLLPRHANHVWASDIPISRIAICEMGVKKHVSGDGKIEESYKEVAVREI</sequence>
<protein>
    <recommendedName>
        <fullName evidence="2">A-kinase anchor protein 7-like phosphoesterase domain-containing protein</fullName>
    </recommendedName>
</protein>